<evidence type="ECO:0000256" key="4">
    <source>
        <dbReference type="ARBA" id="ARBA00023004"/>
    </source>
</evidence>
<evidence type="ECO:0000256" key="2">
    <source>
        <dbReference type="ARBA" id="ARBA00022694"/>
    </source>
</evidence>
<dbReference type="InterPro" id="IPR017861">
    <property type="entry name" value="KAE1/TsaD"/>
</dbReference>
<dbReference type="GO" id="GO:0005737">
    <property type="term" value="C:cytoplasm"/>
    <property type="evidence" value="ECO:0007669"/>
    <property type="project" value="UniProtKB-SubCell"/>
</dbReference>
<evidence type="ECO:0000256" key="5">
    <source>
        <dbReference type="ARBA" id="ARBA00023315"/>
    </source>
</evidence>
<dbReference type="InterPro" id="IPR022450">
    <property type="entry name" value="TsaD"/>
</dbReference>
<feature type="binding site" evidence="7">
    <location>
        <position position="117"/>
    </location>
    <ligand>
        <name>Fe cation</name>
        <dbReference type="ChEBI" id="CHEBI:24875"/>
    </ligand>
</feature>
<keyword evidence="3 7" id="KW-0479">Metal-binding</keyword>
<dbReference type="EMBL" id="AP014610">
    <property type="protein sequence ID" value="BBA17549.1"/>
    <property type="molecule type" value="Genomic_DNA"/>
</dbReference>
<comment type="catalytic activity">
    <reaction evidence="6 7">
        <text>L-threonylcarbamoyladenylate + adenosine(37) in tRNA = N(6)-L-threonylcarbamoyladenosine(37) in tRNA + AMP + H(+)</text>
        <dbReference type="Rhea" id="RHEA:37059"/>
        <dbReference type="Rhea" id="RHEA-COMP:10162"/>
        <dbReference type="Rhea" id="RHEA-COMP:10163"/>
        <dbReference type="ChEBI" id="CHEBI:15378"/>
        <dbReference type="ChEBI" id="CHEBI:73682"/>
        <dbReference type="ChEBI" id="CHEBI:74411"/>
        <dbReference type="ChEBI" id="CHEBI:74418"/>
        <dbReference type="ChEBI" id="CHEBI:456215"/>
        <dbReference type="EC" id="2.3.1.234"/>
    </reaction>
</comment>
<dbReference type="HAMAP" id="MF_01445">
    <property type="entry name" value="TsaD"/>
    <property type="match status" value="1"/>
</dbReference>
<feature type="binding site" evidence="7">
    <location>
        <position position="174"/>
    </location>
    <ligand>
        <name>substrate</name>
    </ligand>
</feature>
<keyword evidence="2 7" id="KW-0819">tRNA processing</keyword>
<dbReference type="AlphaFoldDB" id="A0AAD1CKY5"/>
<feature type="binding site" evidence="7">
    <location>
        <position position="191"/>
    </location>
    <ligand>
        <name>substrate</name>
    </ligand>
</feature>
<evidence type="ECO:0000256" key="7">
    <source>
        <dbReference type="HAMAP-Rule" id="MF_01445"/>
    </source>
</evidence>
<accession>A0AAD1CKY5</accession>
<dbReference type="Gene3D" id="3.30.420.40">
    <property type="match status" value="2"/>
</dbReference>
<comment type="similarity">
    <text evidence="7">Belongs to the KAE1 / TsaD family.</text>
</comment>
<dbReference type="Proteomes" id="UP000262607">
    <property type="component" value="Chromosome"/>
</dbReference>
<feature type="binding site" evidence="7">
    <location>
        <position position="311"/>
    </location>
    <ligand>
        <name>Fe cation</name>
        <dbReference type="ChEBI" id="CHEBI:24875"/>
    </ligand>
</feature>
<comment type="subcellular location">
    <subcellularLocation>
        <location evidence="7">Cytoplasm</location>
    </subcellularLocation>
</comment>
<dbReference type="PROSITE" id="PS01016">
    <property type="entry name" value="GLYCOPROTEASE"/>
    <property type="match status" value="1"/>
</dbReference>
<dbReference type="GO" id="GO:0005506">
    <property type="term" value="F:iron ion binding"/>
    <property type="evidence" value="ECO:0007669"/>
    <property type="project" value="UniProtKB-UniRule"/>
</dbReference>
<proteinExistence type="inferred from homology"/>
<organism evidence="9 10">
    <name type="scientific">Blattabacterium punctulatus CPU2</name>
    <dbReference type="NCBI Taxonomy" id="1457032"/>
    <lineage>
        <taxon>Bacteria</taxon>
        <taxon>Pseudomonadati</taxon>
        <taxon>Bacteroidota</taxon>
        <taxon>Flavobacteriia</taxon>
        <taxon>Flavobacteriales</taxon>
        <taxon>Blattabacteriaceae</taxon>
        <taxon>Blattabacterium</taxon>
    </lineage>
</organism>
<evidence type="ECO:0000256" key="3">
    <source>
        <dbReference type="ARBA" id="ARBA00022723"/>
    </source>
</evidence>
<keyword evidence="4 7" id="KW-0408">Iron</keyword>
<dbReference type="PANTHER" id="PTHR11735">
    <property type="entry name" value="TRNA N6-ADENOSINE THREONYLCARBAMOYLTRANSFERASE"/>
    <property type="match status" value="1"/>
</dbReference>
<feature type="domain" description="Gcp-like" evidence="8">
    <location>
        <begin position="26"/>
        <end position="317"/>
    </location>
</feature>
<keyword evidence="1 7" id="KW-0808">Transferase</keyword>
<sequence>MKKKLIIIGIESTCDDTAVSIINNREVLSNVIIRQKIHKKYGGVVPELASRFHDKNIYLAVNKAIYLSRINKYEIDAVSFSLGPGLIGSLLVGASFAKSFSIGLKIPLLTVNHVQAHVLVHFIQNANINNSFPKFPFLCLMISGGHTQIIKVNDFFKMEILGSTLDDSVGDAFDKIARMFGIYYPGGPLLDRFSKSGYSKKFNFSKPNVNELDFSFSGFKSHIFQFIKKKSKKDSFFIKNNLADLCASVQRTISEILLEKVHKATIKTGIFRIVLAGGVSANNEIRRNFILFAKKNKKWEIFIPKKKYSIDNGAMIAITGLFKYKKNFFDSINVTPYTKFQKF</sequence>
<evidence type="ECO:0000313" key="9">
    <source>
        <dbReference type="EMBL" id="BBA17549.1"/>
    </source>
</evidence>
<keyword evidence="7" id="KW-0963">Cytoplasm</keyword>
<feature type="binding site" evidence="7">
    <location>
        <begin position="141"/>
        <end position="145"/>
    </location>
    <ligand>
        <name>substrate</name>
    </ligand>
</feature>
<dbReference type="GO" id="GO:0002949">
    <property type="term" value="P:tRNA threonylcarbamoyladenosine modification"/>
    <property type="evidence" value="ECO:0007669"/>
    <property type="project" value="UniProtKB-UniRule"/>
</dbReference>
<dbReference type="InterPro" id="IPR017860">
    <property type="entry name" value="Peptidase_M22_CS"/>
</dbReference>
<dbReference type="SUPFAM" id="SSF53067">
    <property type="entry name" value="Actin-like ATPase domain"/>
    <property type="match status" value="2"/>
</dbReference>
<protein>
    <recommendedName>
        <fullName evidence="7">tRNA N6-adenosine threonylcarbamoyltransferase</fullName>
        <ecNumber evidence="7">2.3.1.234</ecNumber>
    </recommendedName>
    <alternativeName>
        <fullName evidence="7">N6-L-threonylcarbamoyladenine synthase</fullName>
        <shortName evidence="7">t(6)A synthase</shortName>
    </alternativeName>
    <alternativeName>
        <fullName evidence="7">t(6)A37 threonylcarbamoyladenosine biosynthesis protein TsaD</fullName>
    </alternativeName>
    <alternativeName>
        <fullName evidence="7">tRNA threonylcarbamoyladenosine biosynthesis protein TsaD</fullName>
    </alternativeName>
</protein>
<feature type="binding site" evidence="7">
    <location>
        <position position="282"/>
    </location>
    <ligand>
        <name>substrate</name>
    </ligand>
</feature>
<reference evidence="9 10" key="1">
    <citation type="submission" date="2014-06" db="EMBL/GenBank/DDBJ databases">
        <title>Genome sequence of the intracellular symbiont Blattabacterium cuenoti, strain CPU2 from the wood feeding cockroach Cryptocercus punctulatus.</title>
        <authorList>
            <person name="Kinjo Y."/>
            <person name="Ohkuma M."/>
            <person name="Tokuda G."/>
        </authorList>
    </citation>
    <scope>NUCLEOTIDE SEQUENCE [LARGE SCALE GENOMIC DNA]</scope>
    <source>
        <strain evidence="9 10">CPU2</strain>
    </source>
</reference>
<comment type="cofactor">
    <cofactor evidence="7">
        <name>Fe(2+)</name>
        <dbReference type="ChEBI" id="CHEBI:29033"/>
    </cofactor>
    <text evidence="7">Binds 1 Fe(2+) ion per subunit.</text>
</comment>
<evidence type="ECO:0000313" key="10">
    <source>
        <dbReference type="Proteomes" id="UP000262607"/>
    </source>
</evidence>
<dbReference type="Pfam" id="PF00814">
    <property type="entry name" value="TsaD"/>
    <property type="match status" value="1"/>
</dbReference>
<dbReference type="GO" id="GO:0061711">
    <property type="term" value="F:tRNA N(6)-L-threonylcarbamoyladenine synthase activity"/>
    <property type="evidence" value="ECO:0007669"/>
    <property type="project" value="UniProtKB-EC"/>
</dbReference>
<comment type="function">
    <text evidence="7">Required for the formation of a threonylcarbamoyl group on adenosine at position 37 (t(6)A37) in tRNAs that read codons beginning with adenine. Is involved in the transfer of the threonylcarbamoyl moiety of threonylcarbamoyl-AMP (TC-AMP) to the N6 group of A37, together with TsaE and TsaB. TsaD likely plays a direct catalytic role in this reaction.</text>
</comment>
<dbReference type="RefSeq" id="WP_110548919.1">
    <property type="nucleotide sequence ID" value="NZ_AP014610.1"/>
</dbReference>
<evidence type="ECO:0000256" key="1">
    <source>
        <dbReference type="ARBA" id="ARBA00022679"/>
    </source>
</evidence>
<dbReference type="PRINTS" id="PR00789">
    <property type="entry name" value="OSIALOPTASE"/>
</dbReference>
<dbReference type="InterPro" id="IPR000905">
    <property type="entry name" value="Gcp-like_dom"/>
</dbReference>
<dbReference type="EC" id="2.3.1.234" evidence="7"/>
<dbReference type="GeneID" id="66557042"/>
<dbReference type="InterPro" id="IPR043129">
    <property type="entry name" value="ATPase_NBD"/>
</dbReference>
<evidence type="ECO:0000256" key="6">
    <source>
        <dbReference type="ARBA" id="ARBA00048117"/>
    </source>
</evidence>
<gene>
    <name evidence="7" type="primary">tsaD</name>
    <name evidence="9" type="ORF">CPU2_027</name>
</gene>
<feature type="binding site" evidence="7">
    <location>
        <position position="113"/>
    </location>
    <ligand>
        <name>Fe cation</name>
        <dbReference type="ChEBI" id="CHEBI:24875"/>
    </ligand>
</feature>
<dbReference type="PANTHER" id="PTHR11735:SF6">
    <property type="entry name" value="TRNA N6-ADENOSINE THREONYLCARBAMOYLTRANSFERASE, MITOCHONDRIAL"/>
    <property type="match status" value="1"/>
</dbReference>
<evidence type="ECO:0000259" key="8">
    <source>
        <dbReference type="Pfam" id="PF00814"/>
    </source>
</evidence>
<dbReference type="NCBIfam" id="TIGR03723">
    <property type="entry name" value="T6A_TsaD_YgjD"/>
    <property type="match status" value="1"/>
</dbReference>
<name>A0AAD1CKY5_9FLAO</name>
<feature type="binding site" evidence="7">
    <location>
        <position position="187"/>
    </location>
    <ligand>
        <name>substrate</name>
    </ligand>
</feature>
<dbReference type="NCBIfam" id="TIGR00329">
    <property type="entry name" value="gcp_kae1"/>
    <property type="match status" value="1"/>
</dbReference>
<keyword evidence="5 7" id="KW-0012">Acyltransferase</keyword>